<sequence length="50" mass="5985">MKLGILRHLRQFFSPLQLLTLYKGLIRPCMEDSSHVWWNQKLFISSILLL</sequence>
<dbReference type="EMBL" id="VSRR010005072">
    <property type="protein sequence ID" value="MPC41475.1"/>
    <property type="molecule type" value="Genomic_DNA"/>
</dbReference>
<dbReference type="AlphaFoldDB" id="A0A5B7F7B4"/>
<accession>A0A5B7F7B4</accession>
<dbReference type="Proteomes" id="UP000324222">
    <property type="component" value="Unassembled WGS sequence"/>
</dbReference>
<name>A0A5B7F7B4_PORTR</name>
<comment type="caution">
    <text evidence="1">The sequence shown here is derived from an EMBL/GenBank/DDBJ whole genome shotgun (WGS) entry which is preliminary data.</text>
</comment>
<protein>
    <submittedName>
        <fullName evidence="1">Uncharacterized protein</fullName>
    </submittedName>
</protein>
<reference evidence="1 2" key="1">
    <citation type="submission" date="2019-05" db="EMBL/GenBank/DDBJ databases">
        <title>Another draft genome of Portunus trituberculatus and its Hox gene families provides insights of decapod evolution.</title>
        <authorList>
            <person name="Jeong J.-H."/>
            <person name="Song I."/>
            <person name="Kim S."/>
            <person name="Choi T."/>
            <person name="Kim D."/>
            <person name="Ryu S."/>
            <person name="Kim W."/>
        </authorList>
    </citation>
    <scope>NUCLEOTIDE SEQUENCE [LARGE SCALE GENOMIC DNA]</scope>
    <source>
        <tissue evidence="1">Muscle</tissue>
    </source>
</reference>
<gene>
    <name evidence="1" type="ORF">E2C01_035068</name>
</gene>
<evidence type="ECO:0000313" key="1">
    <source>
        <dbReference type="EMBL" id="MPC41475.1"/>
    </source>
</evidence>
<organism evidence="1 2">
    <name type="scientific">Portunus trituberculatus</name>
    <name type="common">Swimming crab</name>
    <name type="synonym">Neptunus trituberculatus</name>
    <dbReference type="NCBI Taxonomy" id="210409"/>
    <lineage>
        <taxon>Eukaryota</taxon>
        <taxon>Metazoa</taxon>
        <taxon>Ecdysozoa</taxon>
        <taxon>Arthropoda</taxon>
        <taxon>Crustacea</taxon>
        <taxon>Multicrustacea</taxon>
        <taxon>Malacostraca</taxon>
        <taxon>Eumalacostraca</taxon>
        <taxon>Eucarida</taxon>
        <taxon>Decapoda</taxon>
        <taxon>Pleocyemata</taxon>
        <taxon>Brachyura</taxon>
        <taxon>Eubrachyura</taxon>
        <taxon>Portunoidea</taxon>
        <taxon>Portunidae</taxon>
        <taxon>Portuninae</taxon>
        <taxon>Portunus</taxon>
    </lineage>
</organism>
<evidence type="ECO:0000313" key="2">
    <source>
        <dbReference type="Proteomes" id="UP000324222"/>
    </source>
</evidence>
<proteinExistence type="predicted"/>
<keyword evidence="2" id="KW-1185">Reference proteome</keyword>